<keyword evidence="2" id="KW-1185">Reference proteome</keyword>
<dbReference type="Gene3D" id="3.80.10.10">
    <property type="entry name" value="Ribonuclease Inhibitor"/>
    <property type="match status" value="1"/>
</dbReference>
<accession>A0A167MK57</accession>
<name>A0A167MK57_CALVF</name>
<dbReference type="OrthoDB" id="3041441at2759"/>
<dbReference type="Proteomes" id="UP000076738">
    <property type="component" value="Unassembled WGS sequence"/>
</dbReference>
<protein>
    <recommendedName>
        <fullName evidence="3">F-box domain-containing protein</fullName>
    </recommendedName>
</protein>
<sequence length="279" mass="30976">MPMLERLHVCLPSGKEDTLTPGHLSFPSLRSVIIDCDGPTELSWFMHGLQAPALESIQLQVQDTAFSPQIAIKFSDLVGTKFRHLRAFWLQPWSTDGSDLTWIFQSFQGLLKCHGMECFGVNLPSHIIATDDDIRDIVKVWPALRDLQIGYSQPGTDYPRVTFSGLATLAWELPELSSLRLAVLPALSKERAVSLLRTATSPSLVKDLSFQDLPGDRPSPAFIEGIAHVILHLFPRVKSFTCSRSALPSSKRPAAGHVERDYPLSARDIVSCIAEAYRK</sequence>
<gene>
    <name evidence="1" type="ORF">CALVIDRAFT_536722</name>
</gene>
<dbReference type="AlphaFoldDB" id="A0A167MK57"/>
<reference evidence="1 2" key="1">
    <citation type="journal article" date="2016" name="Mol. Biol. Evol.">
        <title>Comparative Genomics of Early-Diverging Mushroom-Forming Fungi Provides Insights into the Origins of Lignocellulose Decay Capabilities.</title>
        <authorList>
            <person name="Nagy L.G."/>
            <person name="Riley R."/>
            <person name="Tritt A."/>
            <person name="Adam C."/>
            <person name="Daum C."/>
            <person name="Floudas D."/>
            <person name="Sun H."/>
            <person name="Yadav J.S."/>
            <person name="Pangilinan J."/>
            <person name="Larsson K.H."/>
            <person name="Matsuura K."/>
            <person name="Barry K."/>
            <person name="Labutti K."/>
            <person name="Kuo R."/>
            <person name="Ohm R.A."/>
            <person name="Bhattacharya S.S."/>
            <person name="Shirouzu T."/>
            <person name="Yoshinaga Y."/>
            <person name="Martin F.M."/>
            <person name="Grigoriev I.V."/>
            <person name="Hibbett D.S."/>
        </authorList>
    </citation>
    <scope>NUCLEOTIDE SEQUENCE [LARGE SCALE GENOMIC DNA]</scope>
    <source>
        <strain evidence="1 2">TUFC12733</strain>
    </source>
</reference>
<evidence type="ECO:0000313" key="2">
    <source>
        <dbReference type="Proteomes" id="UP000076738"/>
    </source>
</evidence>
<evidence type="ECO:0008006" key="3">
    <source>
        <dbReference type="Google" id="ProtNLM"/>
    </source>
</evidence>
<dbReference type="EMBL" id="KV417282">
    <property type="protein sequence ID" value="KZO96801.1"/>
    <property type="molecule type" value="Genomic_DNA"/>
</dbReference>
<dbReference type="InterPro" id="IPR032675">
    <property type="entry name" value="LRR_dom_sf"/>
</dbReference>
<evidence type="ECO:0000313" key="1">
    <source>
        <dbReference type="EMBL" id="KZO96801.1"/>
    </source>
</evidence>
<proteinExistence type="predicted"/>
<organism evidence="1 2">
    <name type="scientific">Calocera viscosa (strain TUFC12733)</name>
    <dbReference type="NCBI Taxonomy" id="1330018"/>
    <lineage>
        <taxon>Eukaryota</taxon>
        <taxon>Fungi</taxon>
        <taxon>Dikarya</taxon>
        <taxon>Basidiomycota</taxon>
        <taxon>Agaricomycotina</taxon>
        <taxon>Dacrymycetes</taxon>
        <taxon>Dacrymycetales</taxon>
        <taxon>Dacrymycetaceae</taxon>
        <taxon>Calocera</taxon>
    </lineage>
</organism>